<evidence type="ECO:0008006" key="3">
    <source>
        <dbReference type="Google" id="ProtNLM"/>
    </source>
</evidence>
<name>A0ABV2SJL1_9GAMM</name>
<sequence length="258" mass="28669">MSLLHIDIVTKKDLGNNTLSVVDEVFLRIYCFPGFLDKHPALPIFIGGKRPDAMRYKVFSMNNLHSTSATWRQVTTEEGTRTVAISLESRAGLCAAMTVTWIKKSIASQGVGVLSDIEMGSHHWMAIVQAAYEKGSMPNTQGLSRVDKIFPLLVSQNLKPCECSRGTGFFPPEQVVNWAISKSGHSLYAFEKSGPGGHMSHMIGMRCEGRILQMFNPSEGLYQYSDVSSFKQHMRSYLVRDGSKFCGEWGLISVSSYL</sequence>
<dbReference type="EMBL" id="JBEWTB010000002">
    <property type="protein sequence ID" value="MET4757937.1"/>
    <property type="molecule type" value="Genomic_DNA"/>
</dbReference>
<reference evidence="1 2" key="1">
    <citation type="submission" date="2024-06" db="EMBL/GenBank/DDBJ databases">
        <title>Genomic Encyclopedia of Type Strains, Phase V (KMG-V): Genome sequencing to study the core and pangenomes of soil and plant-associated prokaryotes.</title>
        <authorList>
            <person name="Whitman W."/>
        </authorList>
    </citation>
    <scope>NUCLEOTIDE SEQUENCE [LARGE SCALE GENOMIC DNA]</scope>
    <source>
        <strain evidence="1 2">NE40</strain>
    </source>
</reference>
<comment type="caution">
    <text evidence="1">The sequence shown here is derived from an EMBL/GenBank/DDBJ whole genome shotgun (WGS) entry which is preliminary data.</text>
</comment>
<gene>
    <name evidence="1" type="ORF">V5J35_003129</name>
</gene>
<dbReference type="Proteomes" id="UP001549366">
    <property type="component" value="Unassembled WGS sequence"/>
</dbReference>
<keyword evidence="2" id="KW-1185">Reference proteome</keyword>
<accession>A0ABV2SJL1</accession>
<protein>
    <recommendedName>
        <fullName evidence="3">Peptidase C58 YopT-type domain-containing protein</fullName>
    </recommendedName>
</protein>
<evidence type="ECO:0000313" key="1">
    <source>
        <dbReference type="EMBL" id="MET4757937.1"/>
    </source>
</evidence>
<evidence type="ECO:0000313" key="2">
    <source>
        <dbReference type="Proteomes" id="UP001549366"/>
    </source>
</evidence>
<organism evidence="1 2">
    <name type="scientific">Endozoicomonas lisbonensis</name>
    <dbReference type="NCBI Taxonomy" id="3120522"/>
    <lineage>
        <taxon>Bacteria</taxon>
        <taxon>Pseudomonadati</taxon>
        <taxon>Pseudomonadota</taxon>
        <taxon>Gammaproteobacteria</taxon>
        <taxon>Oceanospirillales</taxon>
        <taxon>Endozoicomonadaceae</taxon>
        <taxon>Endozoicomonas</taxon>
    </lineage>
</organism>
<proteinExistence type="predicted"/>
<dbReference type="RefSeq" id="WP_354016435.1">
    <property type="nucleotide sequence ID" value="NZ_JBEWTB010000002.1"/>
</dbReference>